<keyword evidence="8" id="KW-1185">Reference proteome</keyword>
<evidence type="ECO:0000313" key="7">
    <source>
        <dbReference type="EMBL" id="KAG6476461.1"/>
    </source>
</evidence>
<dbReference type="GO" id="GO:0009506">
    <property type="term" value="C:plasmodesma"/>
    <property type="evidence" value="ECO:0007669"/>
    <property type="project" value="TreeGrafter"/>
</dbReference>
<dbReference type="GO" id="GO:0005886">
    <property type="term" value="C:plasma membrane"/>
    <property type="evidence" value="ECO:0007669"/>
    <property type="project" value="TreeGrafter"/>
</dbReference>
<evidence type="ECO:0000259" key="6">
    <source>
        <dbReference type="Pfam" id="PF03168"/>
    </source>
</evidence>
<dbReference type="GO" id="GO:0098542">
    <property type="term" value="P:defense response to other organism"/>
    <property type="evidence" value="ECO:0007669"/>
    <property type="project" value="InterPro"/>
</dbReference>
<dbReference type="InterPro" id="IPR044839">
    <property type="entry name" value="NDR1-like"/>
</dbReference>
<evidence type="ECO:0000256" key="2">
    <source>
        <dbReference type="ARBA" id="ARBA00022692"/>
    </source>
</evidence>
<name>A0A8J5KBM3_ZINOF</name>
<dbReference type="Proteomes" id="UP000734854">
    <property type="component" value="Unassembled WGS sequence"/>
</dbReference>
<comment type="subcellular location">
    <subcellularLocation>
        <location evidence="1">Membrane</location>
        <topology evidence="1">Single-pass membrane protein</topology>
    </subcellularLocation>
</comment>
<dbReference type="AlphaFoldDB" id="A0A8J5KBM3"/>
<sequence>MSLFSTPSPKDCSEQGLRSFHLGKKKKKKLLYGLVSLLTTILSFLFLVWFILHPSKPEFYLKDASVFQLSLGGAATTPRFLNSTIITTIVSKNPNARVGIYYDQMRTYAAYKGQQITGDVVLPPFFQGHQEVNVLSAALQGAGLPVAPSFGYEVERDQKTAGKMSLRLRMDGRLRWKVGMWVSGPYRVDVNCVAVIPFRSAADSDSGPMGLVQASQCSTNI</sequence>
<feature type="domain" description="Late embryogenesis abundant protein LEA-2 subgroup" evidence="6">
    <location>
        <begin position="91"/>
        <end position="192"/>
    </location>
</feature>
<evidence type="ECO:0000256" key="3">
    <source>
        <dbReference type="ARBA" id="ARBA00022989"/>
    </source>
</evidence>
<evidence type="ECO:0000313" key="8">
    <source>
        <dbReference type="Proteomes" id="UP000734854"/>
    </source>
</evidence>
<dbReference type="Pfam" id="PF03168">
    <property type="entry name" value="LEA_2"/>
    <property type="match status" value="1"/>
</dbReference>
<evidence type="ECO:0000256" key="5">
    <source>
        <dbReference type="SAM" id="Phobius"/>
    </source>
</evidence>
<evidence type="ECO:0000256" key="4">
    <source>
        <dbReference type="ARBA" id="ARBA00023136"/>
    </source>
</evidence>
<dbReference type="PANTHER" id="PTHR31415:SF20">
    <property type="entry name" value="NDR1_HIN1-LIKE PROTEIN 26"/>
    <property type="match status" value="1"/>
</dbReference>
<accession>A0A8J5KBM3</accession>
<evidence type="ECO:0000256" key="1">
    <source>
        <dbReference type="ARBA" id="ARBA00004167"/>
    </source>
</evidence>
<reference evidence="7 8" key="1">
    <citation type="submission" date="2020-08" db="EMBL/GenBank/DDBJ databases">
        <title>Plant Genome Project.</title>
        <authorList>
            <person name="Zhang R.-G."/>
        </authorList>
    </citation>
    <scope>NUCLEOTIDE SEQUENCE [LARGE SCALE GENOMIC DNA]</scope>
    <source>
        <tissue evidence="7">Rhizome</tissue>
    </source>
</reference>
<feature type="transmembrane region" description="Helical" evidence="5">
    <location>
        <begin position="30"/>
        <end position="52"/>
    </location>
</feature>
<dbReference type="OrthoDB" id="1920039at2759"/>
<proteinExistence type="predicted"/>
<keyword evidence="2 5" id="KW-0812">Transmembrane</keyword>
<organism evidence="7 8">
    <name type="scientific">Zingiber officinale</name>
    <name type="common">Ginger</name>
    <name type="synonym">Amomum zingiber</name>
    <dbReference type="NCBI Taxonomy" id="94328"/>
    <lineage>
        <taxon>Eukaryota</taxon>
        <taxon>Viridiplantae</taxon>
        <taxon>Streptophyta</taxon>
        <taxon>Embryophyta</taxon>
        <taxon>Tracheophyta</taxon>
        <taxon>Spermatophyta</taxon>
        <taxon>Magnoliopsida</taxon>
        <taxon>Liliopsida</taxon>
        <taxon>Zingiberales</taxon>
        <taxon>Zingiberaceae</taxon>
        <taxon>Zingiber</taxon>
    </lineage>
</organism>
<gene>
    <name evidence="7" type="ORF">ZIOFF_065703</name>
</gene>
<protein>
    <recommendedName>
        <fullName evidence="6">Late embryogenesis abundant protein LEA-2 subgroup domain-containing protein</fullName>
    </recommendedName>
</protein>
<dbReference type="PANTHER" id="PTHR31415">
    <property type="entry name" value="OS05G0367900 PROTEIN"/>
    <property type="match status" value="1"/>
</dbReference>
<dbReference type="EMBL" id="JACMSC010000018">
    <property type="protein sequence ID" value="KAG6476461.1"/>
    <property type="molecule type" value="Genomic_DNA"/>
</dbReference>
<keyword evidence="4 5" id="KW-0472">Membrane</keyword>
<dbReference type="InterPro" id="IPR004864">
    <property type="entry name" value="LEA_2"/>
</dbReference>
<comment type="caution">
    <text evidence="7">The sequence shown here is derived from an EMBL/GenBank/DDBJ whole genome shotgun (WGS) entry which is preliminary data.</text>
</comment>
<keyword evidence="3 5" id="KW-1133">Transmembrane helix</keyword>